<proteinExistence type="predicted"/>
<evidence type="ECO:0000313" key="1">
    <source>
        <dbReference type="EMBL" id="AEQ50782.1"/>
    </source>
</evidence>
<name>G4RDY8_PELHB</name>
<dbReference type="HOGENOM" id="CLU_112446_0_0_5"/>
<evidence type="ECO:0000313" key="2">
    <source>
        <dbReference type="Proteomes" id="UP000008850"/>
    </source>
</evidence>
<reference evidence="1 2" key="1">
    <citation type="journal article" date="2012" name="J. Bacteriol.">
        <title>Complete genome sequence of Pelagibacterium halotolerans B2T.</title>
        <authorList>
            <person name="Huo Y.Y."/>
            <person name="Cheng H."/>
            <person name="Han X.F."/>
            <person name="Jiang X.W."/>
            <person name="Sun C."/>
            <person name="Zhang X.Q."/>
            <person name="Zhu X.F."/>
            <person name="Liu Y.F."/>
            <person name="Li P.F."/>
            <person name="Ni P.X."/>
            <person name="Wu M."/>
        </authorList>
    </citation>
    <scope>NUCLEOTIDE SEQUENCE [LARGE SCALE GENOMIC DNA]</scope>
    <source>
        <strain evidence="2">DSM 22347 / JCM 15775 / CGMCC 1.7692 / B2</strain>
    </source>
</reference>
<dbReference type="Proteomes" id="UP000008850">
    <property type="component" value="Chromosome"/>
</dbReference>
<organism evidence="1 2">
    <name type="scientific">Pelagibacterium halotolerans (strain DSM 22347 / JCM 15775 / CGMCC 1.7692 / B2)</name>
    <dbReference type="NCBI Taxonomy" id="1082931"/>
    <lineage>
        <taxon>Bacteria</taxon>
        <taxon>Pseudomonadati</taxon>
        <taxon>Pseudomonadota</taxon>
        <taxon>Alphaproteobacteria</taxon>
        <taxon>Hyphomicrobiales</taxon>
        <taxon>Devosiaceae</taxon>
        <taxon>Pelagibacterium</taxon>
    </lineage>
</organism>
<accession>G4RDY8</accession>
<dbReference type="eggNOG" id="ENOG5032MG3">
    <property type="taxonomic scope" value="Bacteria"/>
</dbReference>
<keyword evidence="2" id="KW-1185">Reference proteome</keyword>
<dbReference type="KEGG" id="phl:KKY_743"/>
<dbReference type="STRING" id="1082931.KKY_743"/>
<dbReference type="RefSeq" id="WP_014129931.1">
    <property type="nucleotide sequence ID" value="NC_016078.1"/>
</dbReference>
<protein>
    <submittedName>
        <fullName evidence="1">Uncharacterized protein</fullName>
    </submittedName>
</protein>
<dbReference type="EMBL" id="CP003075">
    <property type="protein sequence ID" value="AEQ50782.1"/>
    <property type="molecule type" value="Genomic_DNA"/>
</dbReference>
<sequence>MARRPTDEMVRISARVPRGQDGFWQIILKLDACGNWGVPDVEARTNVERGTVKDFVLRLVKGGVARHVGERQAKSRRNVWVQLYRLNARPAETPRFDRAGNRLPEPTIQTLWRTMKMVKIFSVAELADLASTADRRVSTTTAGRYVTHLHRAGIIVSDSKPGVAATYRLVRDLGARAPIILKTLSLYDPNAQEIVGQAEAREVQP</sequence>
<gene>
    <name evidence="1" type="ordered locus">KKY_743</name>
</gene>
<dbReference type="AlphaFoldDB" id="G4RDY8"/>